<protein>
    <submittedName>
        <fullName evidence="1">Uncharacterized protein</fullName>
    </submittedName>
</protein>
<gene>
    <name evidence="1" type="ORF">F9U64_01600</name>
</gene>
<sequence>MKKIISKKIYDTEKAKLVAEYSNGLFLGDFNHLYEGLYLSNSGQFFLHAQGGPHTKYSESSGNSTSGIETIILLDNNQAYAWLEKHNKIAKIEDYFSEMIREG</sequence>
<dbReference type="AlphaFoldDB" id="A0A7C8GVA9"/>
<dbReference type="OrthoDB" id="3192583at2"/>
<dbReference type="RefSeq" id="WP_153401022.1">
    <property type="nucleotide sequence ID" value="NZ_ML762424.1"/>
</dbReference>
<dbReference type="EMBL" id="WEID01000006">
    <property type="protein sequence ID" value="KAB8139118.1"/>
    <property type="molecule type" value="Genomic_DNA"/>
</dbReference>
<name>A0A7C8GVA9_9BACI</name>
<evidence type="ECO:0000313" key="1">
    <source>
        <dbReference type="EMBL" id="KAB8139118.1"/>
    </source>
</evidence>
<accession>A0A7C8GVA9</accession>
<dbReference type="Proteomes" id="UP000480246">
    <property type="component" value="Unassembled WGS sequence"/>
</dbReference>
<keyword evidence="2" id="KW-1185">Reference proteome</keyword>
<reference evidence="1 2" key="1">
    <citation type="submission" date="2019-10" db="EMBL/GenBank/DDBJ databases">
        <title>Gracilibacillus sp. nov. isolated from rice seeds.</title>
        <authorList>
            <person name="He S."/>
        </authorList>
    </citation>
    <scope>NUCLEOTIDE SEQUENCE [LARGE SCALE GENOMIC DNA]</scope>
    <source>
        <strain evidence="1 2">TD8</strain>
    </source>
</reference>
<evidence type="ECO:0000313" key="2">
    <source>
        <dbReference type="Proteomes" id="UP000480246"/>
    </source>
</evidence>
<proteinExistence type="predicted"/>
<comment type="caution">
    <text evidence="1">The sequence shown here is derived from an EMBL/GenBank/DDBJ whole genome shotgun (WGS) entry which is preliminary data.</text>
</comment>
<organism evidence="1 2">
    <name type="scientific">Gracilibacillus oryzae</name>
    <dbReference type="NCBI Taxonomy" id="1672701"/>
    <lineage>
        <taxon>Bacteria</taxon>
        <taxon>Bacillati</taxon>
        <taxon>Bacillota</taxon>
        <taxon>Bacilli</taxon>
        <taxon>Bacillales</taxon>
        <taxon>Bacillaceae</taxon>
        <taxon>Gracilibacillus</taxon>
    </lineage>
</organism>